<name>A0AAV7WD91_PLEWA</name>
<dbReference type="EMBL" id="JANPWB010000002">
    <property type="protein sequence ID" value="KAJ1210572.1"/>
    <property type="molecule type" value="Genomic_DNA"/>
</dbReference>
<reference evidence="1" key="1">
    <citation type="journal article" date="2022" name="bioRxiv">
        <title>Sequencing and chromosome-scale assembly of the giantPleurodeles waltlgenome.</title>
        <authorList>
            <person name="Brown T."/>
            <person name="Elewa A."/>
            <person name="Iarovenko S."/>
            <person name="Subramanian E."/>
            <person name="Araus A.J."/>
            <person name="Petzold A."/>
            <person name="Susuki M."/>
            <person name="Suzuki K.-i.T."/>
            <person name="Hayashi T."/>
            <person name="Toyoda A."/>
            <person name="Oliveira C."/>
            <person name="Osipova E."/>
            <person name="Leigh N.D."/>
            <person name="Simon A."/>
            <person name="Yun M.H."/>
        </authorList>
    </citation>
    <scope>NUCLEOTIDE SEQUENCE</scope>
    <source>
        <strain evidence="1">20211129_DDA</strain>
        <tissue evidence="1">Liver</tissue>
    </source>
</reference>
<proteinExistence type="predicted"/>
<protein>
    <submittedName>
        <fullName evidence="1">Uncharacterized protein</fullName>
    </submittedName>
</protein>
<dbReference type="PANTHER" id="PTHR31635">
    <property type="entry name" value="REVERSE TRANSCRIPTASE DOMAIN-CONTAINING PROTEIN-RELATED"/>
    <property type="match status" value="1"/>
</dbReference>
<keyword evidence="2" id="KW-1185">Reference proteome</keyword>
<dbReference type="Proteomes" id="UP001066276">
    <property type="component" value="Chromosome 1_2"/>
</dbReference>
<dbReference type="AlphaFoldDB" id="A0AAV7WD91"/>
<evidence type="ECO:0000313" key="1">
    <source>
        <dbReference type="EMBL" id="KAJ1210572.1"/>
    </source>
</evidence>
<organism evidence="1 2">
    <name type="scientific">Pleurodeles waltl</name>
    <name type="common">Iberian ribbed newt</name>
    <dbReference type="NCBI Taxonomy" id="8319"/>
    <lineage>
        <taxon>Eukaryota</taxon>
        <taxon>Metazoa</taxon>
        <taxon>Chordata</taxon>
        <taxon>Craniata</taxon>
        <taxon>Vertebrata</taxon>
        <taxon>Euteleostomi</taxon>
        <taxon>Amphibia</taxon>
        <taxon>Batrachia</taxon>
        <taxon>Caudata</taxon>
        <taxon>Salamandroidea</taxon>
        <taxon>Salamandridae</taxon>
        <taxon>Pleurodelinae</taxon>
        <taxon>Pleurodeles</taxon>
    </lineage>
</organism>
<comment type="caution">
    <text evidence="1">The sequence shown here is derived from an EMBL/GenBank/DDBJ whole genome shotgun (WGS) entry which is preliminary data.</text>
</comment>
<accession>A0AAV7WD91</accession>
<gene>
    <name evidence="1" type="ORF">NDU88_005934</name>
</gene>
<sequence length="226" mass="25410">MEAAHSRTGSLAVRRRLTALRKQLRALDGDRADNALLWTKQTFYVGGDKAGRLLVHRLRMQATSRRVTEVHLPDGTLTSQKALILQQFKRFYSELYSTEELESQDIEDYLDFIPLSQIPPAESAILEKFVTPREVLETIHCLQTGKAPGADGFGAEFYKAVGAQLAPVLARLYNVLTRSHPPPPTMQLGMVIVIPKPRKDPQLCSSYRPLLLNVDTQIFTVSWPAR</sequence>
<dbReference type="PANTHER" id="PTHR31635:SF196">
    <property type="entry name" value="REVERSE TRANSCRIPTASE DOMAIN-CONTAINING PROTEIN-RELATED"/>
    <property type="match status" value="1"/>
</dbReference>
<evidence type="ECO:0000313" key="2">
    <source>
        <dbReference type="Proteomes" id="UP001066276"/>
    </source>
</evidence>